<evidence type="ECO:0000256" key="1">
    <source>
        <dbReference type="ARBA" id="ARBA00004141"/>
    </source>
</evidence>
<dbReference type="OrthoDB" id="3900342at2759"/>
<name>A0A9C6X1Q9_FRAOC</name>
<evidence type="ECO:0000256" key="5">
    <source>
        <dbReference type="SAM" id="Phobius"/>
    </source>
</evidence>
<sequence length="325" mass="34375">MRETVRKCLTTLDLTSLGVGSCVGTGMYLVAGMVARKIAGPGVVISFIIAAVASIFSGACYAEFGVRVPHTTGSAYMYSYVTVGELIAFVIGWNMVLEYLIGTAACACALSACLDSLANDAISGALRNALGNVIGTDQPPDIVAFVITLLMTLLMAAGVKKSLVFNNVLNAVNLAVWVFVMTAGLFYVDSRNWSEHKGFLPYGWSGVLTGAATCFYAFIGFDIIATTGEESNNPKKSIPLAIVGSLAIILVAYVTSSLMLTLVVPYDQVDKDSALVEMWSYVGANKCKYVVAVGALAGLSVSMFGSMFPMPRIVYAMAQDGLIFK</sequence>
<dbReference type="InterPro" id="IPR004841">
    <property type="entry name" value="AA-permease/SLC12A_dom"/>
</dbReference>
<feature type="transmembrane region" description="Helical" evidence="5">
    <location>
        <begin position="289"/>
        <end position="308"/>
    </location>
</feature>
<dbReference type="KEGG" id="foc:127750301"/>
<evidence type="ECO:0000256" key="4">
    <source>
        <dbReference type="ARBA" id="ARBA00023136"/>
    </source>
</evidence>
<keyword evidence="2 5" id="KW-0812">Transmembrane</keyword>
<evidence type="ECO:0000256" key="2">
    <source>
        <dbReference type="ARBA" id="ARBA00022692"/>
    </source>
</evidence>
<dbReference type="GO" id="GO:0005886">
    <property type="term" value="C:plasma membrane"/>
    <property type="evidence" value="ECO:0007669"/>
    <property type="project" value="TreeGrafter"/>
</dbReference>
<feature type="transmembrane region" description="Helical" evidence="5">
    <location>
        <begin position="12"/>
        <end position="31"/>
    </location>
</feature>
<protein>
    <submittedName>
        <fullName evidence="8">Probable cationic amino acid transporter</fullName>
    </submittedName>
</protein>
<dbReference type="Pfam" id="PF00324">
    <property type="entry name" value="AA_permease"/>
    <property type="match status" value="1"/>
</dbReference>
<evidence type="ECO:0000313" key="8">
    <source>
        <dbReference type="RefSeq" id="XP_052127535.1"/>
    </source>
</evidence>
<dbReference type="Gene3D" id="1.20.1740.10">
    <property type="entry name" value="Amino acid/polyamine transporter I"/>
    <property type="match status" value="1"/>
</dbReference>
<keyword evidence="7" id="KW-1185">Reference proteome</keyword>
<proteinExistence type="predicted"/>
<reference evidence="8" key="1">
    <citation type="submission" date="2025-08" db="UniProtKB">
        <authorList>
            <consortium name="RefSeq"/>
        </authorList>
    </citation>
    <scope>IDENTIFICATION</scope>
    <source>
        <tissue evidence="8">Whole organism</tissue>
    </source>
</reference>
<evidence type="ECO:0000313" key="7">
    <source>
        <dbReference type="Proteomes" id="UP000504606"/>
    </source>
</evidence>
<dbReference type="GeneID" id="127750301"/>
<dbReference type="PANTHER" id="PTHR43243">
    <property type="entry name" value="INNER MEMBRANE TRANSPORTER YGJI-RELATED"/>
    <property type="match status" value="1"/>
</dbReference>
<feature type="transmembrane region" description="Helical" evidence="5">
    <location>
        <begin position="43"/>
        <end position="64"/>
    </location>
</feature>
<evidence type="ECO:0000256" key="3">
    <source>
        <dbReference type="ARBA" id="ARBA00022989"/>
    </source>
</evidence>
<feature type="transmembrane region" description="Helical" evidence="5">
    <location>
        <begin position="200"/>
        <end position="219"/>
    </location>
</feature>
<keyword evidence="3 5" id="KW-1133">Transmembrane helix</keyword>
<feature type="transmembrane region" description="Helical" evidence="5">
    <location>
        <begin position="76"/>
        <end position="96"/>
    </location>
</feature>
<dbReference type="Proteomes" id="UP000504606">
    <property type="component" value="Unplaced"/>
</dbReference>
<organism evidence="7 8">
    <name type="scientific">Frankliniella occidentalis</name>
    <name type="common">Western flower thrips</name>
    <name type="synonym">Euthrips occidentalis</name>
    <dbReference type="NCBI Taxonomy" id="133901"/>
    <lineage>
        <taxon>Eukaryota</taxon>
        <taxon>Metazoa</taxon>
        <taxon>Ecdysozoa</taxon>
        <taxon>Arthropoda</taxon>
        <taxon>Hexapoda</taxon>
        <taxon>Insecta</taxon>
        <taxon>Pterygota</taxon>
        <taxon>Neoptera</taxon>
        <taxon>Paraneoptera</taxon>
        <taxon>Thysanoptera</taxon>
        <taxon>Terebrantia</taxon>
        <taxon>Thripoidea</taxon>
        <taxon>Thripidae</taxon>
        <taxon>Frankliniella</taxon>
    </lineage>
</organism>
<feature type="domain" description="Amino acid permease/ SLC12A" evidence="6">
    <location>
        <begin position="14"/>
        <end position="323"/>
    </location>
</feature>
<dbReference type="FunFam" id="1.20.1740.10:FF:000010">
    <property type="entry name" value="probable cationic amino acid transporter"/>
    <property type="match status" value="1"/>
</dbReference>
<accession>A0A9C6X1Q9</accession>
<feature type="transmembrane region" description="Helical" evidence="5">
    <location>
        <begin position="142"/>
        <end position="159"/>
    </location>
</feature>
<dbReference type="GO" id="GO:0015171">
    <property type="term" value="F:amino acid transmembrane transporter activity"/>
    <property type="evidence" value="ECO:0007669"/>
    <property type="project" value="TreeGrafter"/>
</dbReference>
<comment type="subcellular location">
    <subcellularLocation>
        <location evidence="1">Membrane</location>
        <topology evidence="1">Multi-pass membrane protein</topology>
    </subcellularLocation>
</comment>
<feature type="transmembrane region" description="Helical" evidence="5">
    <location>
        <begin position="171"/>
        <end position="188"/>
    </location>
</feature>
<feature type="transmembrane region" description="Helical" evidence="5">
    <location>
        <begin position="240"/>
        <end position="264"/>
    </location>
</feature>
<keyword evidence="4 5" id="KW-0472">Membrane</keyword>
<dbReference type="PANTHER" id="PTHR43243:SF17">
    <property type="entry name" value="CATIONIC AMINO ACID TRANSPORTER-RELATED"/>
    <property type="match status" value="1"/>
</dbReference>
<evidence type="ECO:0000259" key="6">
    <source>
        <dbReference type="Pfam" id="PF00324"/>
    </source>
</evidence>
<dbReference type="AlphaFoldDB" id="A0A9C6X1Q9"/>
<gene>
    <name evidence="8" type="primary">LOC127750301</name>
</gene>
<dbReference type="RefSeq" id="XP_052127535.1">
    <property type="nucleotide sequence ID" value="XM_052271575.1"/>
</dbReference>